<evidence type="ECO:0000256" key="15">
    <source>
        <dbReference type="SAM" id="Phobius"/>
    </source>
</evidence>
<evidence type="ECO:0000256" key="1">
    <source>
        <dbReference type="ARBA" id="ARBA00004107"/>
    </source>
</evidence>
<feature type="transmembrane region" description="Helical" evidence="15">
    <location>
        <begin position="518"/>
        <end position="535"/>
    </location>
</feature>
<keyword evidence="6" id="KW-0967">Endosome</keyword>
<comment type="subcellular location">
    <subcellularLocation>
        <location evidence="1">Late endosome membrane</location>
        <topology evidence="1">Multi-pass membrane protein</topology>
    </subcellularLocation>
    <subcellularLocation>
        <location evidence="2">Lysosome membrane</location>
        <topology evidence="2">Multi-pass membrane protein</topology>
    </subcellularLocation>
</comment>
<dbReference type="EMBL" id="SJOL01009809">
    <property type="protein sequence ID" value="TGZ55611.1"/>
    <property type="molecule type" value="Genomic_DNA"/>
</dbReference>
<keyword evidence="12" id="KW-0325">Glycoprotein</keyword>
<evidence type="ECO:0000256" key="8">
    <source>
        <dbReference type="ARBA" id="ARBA00022989"/>
    </source>
</evidence>
<dbReference type="EMBL" id="SJOL01009809">
    <property type="protein sequence ID" value="TGZ55610.1"/>
    <property type="molecule type" value="Genomic_DNA"/>
</dbReference>
<keyword evidence="8 15" id="KW-1133">Transmembrane helix</keyword>
<feature type="transmembrane region" description="Helical" evidence="15">
    <location>
        <begin position="357"/>
        <end position="378"/>
    </location>
</feature>
<feature type="transmembrane region" description="Helical" evidence="15">
    <location>
        <begin position="192"/>
        <end position="213"/>
    </location>
</feature>
<feature type="transmembrane region" description="Helical" evidence="15">
    <location>
        <begin position="248"/>
        <end position="268"/>
    </location>
</feature>
<protein>
    <recommendedName>
        <fullName evidence="16">Amino acid transporter transmembrane domain-containing protein</fullName>
    </recommendedName>
</protein>
<organism evidence="17 18">
    <name type="scientific">Opisthorchis felineus</name>
    <dbReference type="NCBI Taxonomy" id="147828"/>
    <lineage>
        <taxon>Eukaryota</taxon>
        <taxon>Metazoa</taxon>
        <taxon>Spiralia</taxon>
        <taxon>Lophotrochozoa</taxon>
        <taxon>Platyhelminthes</taxon>
        <taxon>Trematoda</taxon>
        <taxon>Digenea</taxon>
        <taxon>Opisthorchiida</taxon>
        <taxon>Opisthorchiata</taxon>
        <taxon>Opisthorchiidae</taxon>
        <taxon>Opisthorchis</taxon>
    </lineage>
</organism>
<feature type="transmembrane region" description="Helical" evidence="15">
    <location>
        <begin position="432"/>
        <end position="457"/>
    </location>
</feature>
<keyword evidence="5" id="KW-0479">Metal-binding</keyword>
<evidence type="ECO:0000256" key="11">
    <source>
        <dbReference type="ARBA" id="ARBA00023157"/>
    </source>
</evidence>
<evidence type="ECO:0000256" key="3">
    <source>
        <dbReference type="ARBA" id="ARBA00022448"/>
    </source>
</evidence>
<sequence>MTSNSGHMCTLINLNTNDVFNHVYLFVNGITKSINVIGRNSEGQFFTQTILTMSYSVAKCFSCFLNFQKFPKRTSWHREQKLCAIMSSDKRTNEAMFTYAPTDNQTIEAALQQHPVTYIRIPSDTETTVGENKYLILSDSVAAVDSNLQTSSEDKGEKGPKQNSVITVFTIWNTMMGTSILAIPWALAQAGFGFGIFLIFLVAGIATYTAYLAERTTEDLRTIKNLPKDIFLDFTDAVHYHFGRPGRIISSVFSQVVILGASIVYYVLLSNFLYNTGKYIYQSATNEFPIPPTISFGGRNFTDILCDVEGINGTYIETTTNELFGKLWHVQHTVPVWLLLILFPLVSIKSPTFLGKFTALATISVIYLFILTGIKGYSWKVNMSADKVTGTIENYRDLFASLTGACSMAFFIHNALHTILRAQRTPKHNPQVILAAFGITTLTYSLIGCIFFAVFPVSKRCIKDNLLDSLVTDVPVFVGRLALLFQMSTVYPMIVYILRAQFMYAVFGKIYPSWKHVLIFHLVVVGLGVLFAVVYPQIGTIIRFIGATGGFIFIFTLPPLITLLNKRILWREVAVHPNIEFGAVSDYAKNDKASPKISDELTVLHDWCDKKTCILWWIRCFFYMLIMLFGLLNFIAQFVLLGIPQNSSVPG</sequence>
<dbReference type="PANTHER" id="PTHR22950:SF244">
    <property type="entry name" value="NEUTRAL AMINO ACID TRANSPORTER 9"/>
    <property type="match status" value="1"/>
</dbReference>
<dbReference type="GO" id="GO:0015179">
    <property type="term" value="F:L-amino acid transmembrane transporter activity"/>
    <property type="evidence" value="ECO:0007669"/>
    <property type="project" value="TreeGrafter"/>
</dbReference>
<keyword evidence="9" id="KW-0915">Sodium</keyword>
<evidence type="ECO:0000256" key="5">
    <source>
        <dbReference type="ARBA" id="ARBA00022723"/>
    </source>
</evidence>
<feature type="transmembrane region" description="Helical" evidence="15">
    <location>
        <begin position="620"/>
        <end position="643"/>
    </location>
</feature>
<feature type="transmembrane region" description="Helical" evidence="15">
    <location>
        <begin position="541"/>
        <end position="561"/>
    </location>
</feature>
<dbReference type="GO" id="GO:0031902">
    <property type="term" value="C:late endosome membrane"/>
    <property type="evidence" value="ECO:0007669"/>
    <property type="project" value="UniProtKB-SubCell"/>
</dbReference>
<evidence type="ECO:0000313" key="17">
    <source>
        <dbReference type="EMBL" id="TGZ55610.1"/>
    </source>
</evidence>
<dbReference type="InterPro" id="IPR013057">
    <property type="entry name" value="AA_transpt_TM"/>
</dbReference>
<evidence type="ECO:0000256" key="14">
    <source>
        <dbReference type="ARBA" id="ARBA00038442"/>
    </source>
</evidence>
<dbReference type="Proteomes" id="UP000308267">
    <property type="component" value="Unassembled WGS sequence"/>
</dbReference>
<dbReference type="GO" id="GO:0005765">
    <property type="term" value="C:lysosomal membrane"/>
    <property type="evidence" value="ECO:0007669"/>
    <property type="project" value="UniProtKB-SubCell"/>
</dbReference>
<keyword evidence="11" id="KW-1015">Disulfide bond</keyword>
<dbReference type="AlphaFoldDB" id="A0A4S2KZK2"/>
<evidence type="ECO:0000256" key="6">
    <source>
        <dbReference type="ARBA" id="ARBA00022753"/>
    </source>
</evidence>
<keyword evidence="3" id="KW-0813">Transport</keyword>
<evidence type="ECO:0000256" key="9">
    <source>
        <dbReference type="ARBA" id="ARBA00023053"/>
    </source>
</evidence>
<keyword evidence="18" id="KW-1185">Reference proteome</keyword>
<feature type="domain" description="Amino acid transporter transmembrane" evidence="16">
    <location>
        <begin position="166"/>
        <end position="279"/>
    </location>
</feature>
<dbReference type="GO" id="GO:0046872">
    <property type="term" value="F:metal ion binding"/>
    <property type="evidence" value="ECO:0007669"/>
    <property type="project" value="UniProtKB-KW"/>
</dbReference>
<gene>
    <name evidence="17" type="ORF">CRM22_010368</name>
</gene>
<evidence type="ECO:0000256" key="10">
    <source>
        <dbReference type="ARBA" id="ARBA00023136"/>
    </source>
</evidence>
<evidence type="ECO:0000259" key="16">
    <source>
        <dbReference type="Pfam" id="PF01490"/>
    </source>
</evidence>
<feature type="transmembrane region" description="Helical" evidence="15">
    <location>
        <begin position="398"/>
        <end position="420"/>
    </location>
</feature>
<dbReference type="STRING" id="147828.A0A4S2KZK2"/>
<evidence type="ECO:0000256" key="7">
    <source>
        <dbReference type="ARBA" id="ARBA00022970"/>
    </source>
</evidence>
<keyword evidence="13" id="KW-0458">Lysosome</keyword>
<dbReference type="Pfam" id="PF01490">
    <property type="entry name" value="Aa_trans"/>
    <property type="match status" value="2"/>
</dbReference>
<evidence type="ECO:0000256" key="2">
    <source>
        <dbReference type="ARBA" id="ARBA00004155"/>
    </source>
</evidence>
<keyword evidence="4 15" id="KW-0812">Transmembrane</keyword>
<feature type="transmembrane region" description="Helical" evidence="15">
    <location>
        <begin position="477"/>
        <end position="498"/>
    </location>
</feature>
<name>A0A4S2KZK2_OPIFE</name>
<comment type="caution">
    <text evidence="17">The sequence shown here is derived from an EMBL/GenBank/DDBJ whole genome shotgun (WGS) entry which is preliminary data.</text>
</comment>
<feature type="transmembrane region" description="Helical" evidence="15">
    <location>
        <begin position="165"/>
        <end position="186"/>
    </location>
</feature>
<dbReference type="OrthoDB" id="294730at2759"/>
<comment type="similarity">
    <text evidence="14">Belongs to the amino acid/polyamine transporter 2 family. SLC38A9 subfamily.</text>
</comment>
<evidence type="ECO:0000256" key="12">
    <source>
        <dbReference type="ARBA" id="ARBA00023180"/>
    </source>
</evidence>
<accession>A0A4S2KZK2</accession>
<feature type="domain" description="Amino acid transporter transmembrane" evidence="16">
    <location>
        <begin position="338"/>
        <end position="566"/>
    </location>
</feature>
<evidence type="ECO:0000256" key="13">
    <source>
        <dbReference type="ARBA" id="ARBA00023228"/>
    </source>
</evidence>
<evidence type="ECO:0000313" key="18">
    <source>
        <dbReference type="Proteomes" id="UP000308267"/>
    </source>
</evidence>
<evidence type="ECO:0000256" key="4">
    <source>
        <dbReference type="ARBA" id="ARBA00022692"/>
    </source>
</evidence>
<reference evidence="17 18" key="1">
    <citation type="journal article" date="2019" name="BMC Genomics">
        <title>New insights from Opisthorchis felineus genome: update on genomics of the epidemiologically important liver flukes.</title>
        <authorList>
            <person name="Ershov N.I."/>
            <person name="Mordvinov V.A."/>
            <person name="Prokhortchouk E.B."/>
            <person name="Pakharukova M.Y."/>
            <person name="Gunbin K.V."/>
            <person name="Ustyantsev K."/>
            <person name="Genaev M.A."/>
            <person name="Blinov A.G."/>
            <person name="Mazur A."/>
            <person name="Boulygina E."/>
            <person name="Tsygankova S."/>
            <person name="Khrameeva E."/>
            <person name="Chekanov N."/>
            <person name="Fan G."/>
            <person name="Xiao A."/>
            <person name="Zhang H."/>
            <person name="Xu X."/>
            <person name="Yang H."/>
            <person name="Solovyev V."/>
            <person name="Lee S.M."/>
            <person name="Liu X."/>
            <person name="Afonnikov D.A."/>
            <person name="Skryabin K.G."/>
        </authorList>
    </citation>
    <scope>NUCLEOTIDE SEQUENCE [LARGE SCALE GENOMIC DNA]</scope>
    <source>
        <strain evidence="17">AK-0245</strain>
        <tissue evidence="17">Whole organism</tissue>
    </source>
</reference>
<feature type="transmembrane region" description="Helical" evidence="15">
    <location>
        <begin position="327"/>
        <end position="345"/>
    </location>
</feature>
<keyword evidence="10 15" id="KW-0472">Membrane</keyword>
<keyword evidence="7" id="KW-0029">Amino-acid transport</keyword>
<proteinExistence type="inferred from homology"/>
<dbReference type="PANTHER" id="PTHR22950">
    <property type="entry name" value="AMINO ACID TRANSPORTER"/>
    <property type="match status" value="1"/>
</dbReference>